<accession>A0A2H3T1I4</accession>
<dbReference type="CDD" id="cd18617">
    <property type="entry name" value="GH43_XynB-like"/>
    <property type="match status" value="1"/>
</dbReference>
<evidence type="ECO:0000259" key="7">
    <source>
        <dbReference type="Pfam" id="PF17851"/>
    </source>
</evidence>
<evidence type="ECO:0000313" key="9">
    <source>
        <dbReference type="Proteomes" id="UP000219369"/>
    </source>
</evidence>
<sequence>MRDHFSYQNPILPGFYPDPSIIRVKDVFYMINSSFQFFPGLPIHKSTDLIHWELIGEKLNTKYATYTNSPGNAICRPTQIDLNQAVTKISRAEFGEFFTAGIYAPTIRHHDGIFYIVSTNLIGREGIPSTEDFAPKNFIITSTNLEDPASFSDPIYFEFWGIDPSLLFDNNGKVYMQGSWIHGYRKKPATVIRQALIDLSTGELLSEVKDIWEGSGDKCPEGPHIYKKDGIYWLLIAEGGTHIGHKITMAKSNSVWGPYESYENNPVLTSQGKDYPIQCVGHGELVSDTEGEWWCTLLARRQHGSAYSLGRETYLVPVNWPDGEFPSFEPVELQQVVSLKSRKLPRQLLSGSLSFVPEDVQLDSLHTLRLRTPNLASVTSRSEPSKLILKATTTELGCINGSPTFVGQRQVSLEGKATVLLDIGNLPLSGHCGLSLYKDTYRHASIDIDSDKTLALAVAHKTQVFTLTGGKSIAGATYVKLIIRFTIDSYIFSYRLEEGGSWQGEQALGSVSAADFSGDDFTGTVFGVYASGDGGEAVFDSFKIVQ</sequence>
<dbReference type="VEuPathDB" id="FungiDB:FOC4_g10010873"/>
<name>A0A2H3T1I4_FUSOX</name>
<dbReference type="Pfam" id="PF17851">
    <property type="entry name" value="GH43_C2"/>
    <property type="match status" value="1"/>
</dbReference>
<protein>
    <submittedName>
        <fullName evidence="8">Related to xylosidase/arabinosidase</fullName>
    </submittedName>
</protein>
<evidence type="ECO:0000256" key="5">
    <source>
        <dbReference type="PIRSR" id="PIRSR606710-2"/>
    </source>
</evidence>
<evidence type="ECO:0000256" key="4">
    <source>
        <dbReference type="PIRSR" id="PIRSR606710-1"/>
    </source>
</evidence>
<dbReference type="InterPro" id="IPR023296">
    <property type="entry name" value="Glyco_hydro_beta-prop_sf"/>
</dbReference>
<feature type="active site" description="Proton acceptor" evidence="4">
    <location>
        <position position="18"/>
    </location>
</feature>
<feature type="site" description="Important for catalytic activity, responsible for pKa modulation of the active site Glu and correct orientation of both the proton donor and substrate" evidence="5">
    <location>
        <position position="163"/>
    </location>
</feature>
<feature type="active site" description="Proton donor" evidence="4">
    <location>
        <position position="221"/>
    </location>
</feature>
<dbReference type="OrthoDB" id="408373at2759"/>
<dbReference type="InterPro" id="IPR051795">
    <property type="entry name" value="Glycosyl_Hydrlase_43"/>
</dbReference>
<dbReference type="VEuPathDB" id="FungiDB:FOC1_g10009323"/>
<dbReference type="VEuPathDB" id="FungiDB:FOMG_08824"/>
<proteinExistence type="inferred from homology"/>
<keyword evidence="3 6" id="KW-0326">Glycosidase</keyword>
<dbReference type="VEuPathDB" id="FungiDB:FOIG_05278"/>
<dbReference type="InterPro" id="IPR013320">
    <property type="entry name" value="ConA-like_dom_sf"/>
</dbReference>
<comment type="similarity">
    <text evidence="1 6">Belongs to the glycosyl hydrolase 43 family.</text>
</comment>
<dbReference type="Gene3D" id="2.60.120.200">
    <property type="match status" value="1"/>
</dbReference>
<organism evidence="8 9">
    <name type="scientific">Fusarium oxysporum</name>
    <name type="common">Fusarium vascular wilt</name>
    <dbReference type="NCBI Taxonomy" id="5507"/>
    <lineage>
        <taxon>Eukaryota</taxon>
        <taxon>Fungi</taxon>
        <taxon>Dikarya</taxon>
        <taxon>Ascomycota</taxon>
        <taxon>Pezizomycotina</taxon>
        <taxon>Sordariomycetes</taxon>
        <taxon>Hypocreomycetidae</taxon>
        <taxon>Hypocreales</taxon>
        <taxon>Nectriaceae</taxon>
        <taxon>Fusarium</taxon>
        <taxon>Fusarium oxysporum species complex</taxon>
    </lineage>
</organism>
<dbReference type="SUPFAM" id="SSF75005">
    <property type="entry name" value="Arabinanase/levansucrase/invertase"/>
    <property type="match status" value="1"/>
</dbReference>
<dbReference type="Proteomes" id="UP000219369">
    <property type="component" value="Unassembled WGS sequence"/>
</dbReference>
<dbReference type="Gene3D" id="2.115.10.20">
    <property type="entry name" value="Glycosyl hydrolase domain, family 43"/>
    <property type="match status" value="1"/>
</dbReference>
<dbReference type="GO" id="GO:0005975">
    <property type="term" value="P:carbohydrate metabolic process"/>
    <property type="evidence" value="ECO:0007669"/>
    <property type="project" value="InterPro"/>
</dbReference>
<dbReference type="VEuPathDB" id="FungiDB:HZS61_010369"/>
<evidence type="ECO:0000313" key="8">
    <source>
        <dbReference type="EMBL" id="SCO78524.1"/>
    </source>
</evidence>
<evidence type="ECO:0000256" key="6">
    <source>
        <dbReference type="RuleBase" id="RU361187"/>
    </source>
</evidence>
<evidence type="ECO:0000256" key="2">
    <source>
        <dbReference type="ARBA" id="ARBA00022801"/>
    </source>
</evidence>
<dbReference type="PANTHER" id="PTHR42812">
    <property type="entry name" value="BETA-XYLOSIDASE"/>
    <property type="match status" value="1"/>
</dbReference>
<dbReference type="SUPFAM" id="SSF49899">
    <property type="entry name" value="Concanavalin A-like lectins/glucanases"/>
    <property type="match status" value="1"/>
</dbReference>
<dbReference type="VEuPathDB" id="FungiDB:FOZG_14687"/>
<dbReference type="AlphaFoldDB" id="A0A2H3T1I4"/>
<dbReference type="EMBL" id="FMJY01000002">
    <property type="protein sequence ID" value="SCO78524.1"/>
    <property type="molecule type" value="Genomic_DNA"/>
</dbReference>
<dbReference type="InterPro" id="IPR006710">
    <property type="entry name" value="Glyco_hydro_43"/>
</dbReference>
<dbReference type="Pfam" id="PF04616">
    <property type="entry name" value="Glyco_hydro_43"/>
    <property type="match status" value="1"/>
</dbReference>
<evidence type="ECO:0000256" key="1">
    <source>
        <dbReference type="ARBA" id="ARBA00009865"/>
    </source>
</evidence>
<evidence type="ECO:0000256" key="3">
    <source>
        <dbReference type="ARBA" id="ARBA00023295"/>
    </source>
</evidence>
<dbReference type="PANTHER" id="PTHR42812:SF12">
    <property type="entry name" value="BETA-XYLOSIDASE-RELATED"/>
    <property type="match status" value="1"/>
</dbReference>
<dbReference type="InterPro" id="IPR041542">
    <property type="entry name" value="GH43_C2"/>
</dbReference>
<reference evidence="9" key="1">
    <citation type="submission" date="2016-09" db="EMBL/GenBank/DDBJ databases">
        <authorList>
            <person name="Guldener U."/>
        </authorList>
    </citation>
    <scope>NUCLEOTIDE SEQUENCE [LARGE SCALE GENOMIC DNA]</scope>
    <source>
        <strain evidence="9">V64-1</strain>
    </source>
</reference>
<dbReference type="VEuPathDB" id="FungiDB:FOXG_12988"/>
<feature type="domain" description="Beta-xylosidase C-terminal Concanavalin A-like" evidence="7">
    <location>
        <begin position="369"/>
        <end position="543"/>
    </location>
</feature>
<dbReference type="GO" id="GO:0004553">
    <property type="term" value="F:hydrolase activity, hydrolyzing O-glycosyl compounds"/>
    <property type="evidence" value="ECO:0007669"/>
    <property type="project" value="InterPro"/>
</dbReference>
<gene>
    <name evidence="8" type="ORF">FRV6_02737</name>
</gene>
<keyword evidence="2 6" id="KW-0378">Hydrolase</keyword>